<comment type="subcellular location">
    <subcellularLocation>
        <location evidence="1">Nucleus</location>
    </subcellularLocation>
</comment>
<evidence type="ECO:0000256" key="5">
    <source>
        <dbReference type="ARBA" id="ARBA00023242"/>
    </source>
</evidence>
<organism evidence="7 8">
    <name type="scientific">Oldenlandia corymbosa var. corymbosa</name>
    <dbReference type="NCBI Taxonomy" id="529605"/>
    <lineage>
        <taxon>Eukaryota</taxon>
        <taxon>Viridiplantae</taxon>
        <taxon>Streptophyta</taxon>
        <taxon>Embryophyta</taxon>
        <taxon>Tracheophyta</taxon>
        <taxon>Spermatophyta</taxon>
        <taxon>Magnoliopsida</taxon>
        <taxon>eudicotyledons</taxon>
        <taxon>Gunneridae</taxon>
        <taxon>Pentapetalae</taxon>
        <taxon>asterids</taxon>
        <taxon>lamiids</taxon>
        <taxon>Gentianales</taxon>
        <taxon>Rubiaceae</taxon>
        <taxon>Rubioideae</taxon>
        <taxon>Spermacoceae</taxon>
        <taxon>Hedyotis-Oldenlandia complex</taxon>
        <taxon>Oldenlandia</taxon>
    </lineage>
</organism>
<evidence type="ECO:0000256" key="6">
    <source>
        <dbReference type="SAM" id="MobiDB-lite"/>
    </source>
</evidence>
<accession>A0AAV1ECM9</accession>
<keyword evidence="5" id="KW-0539">Nucleus</keyword>
<feature type="compositionally biased region" description="Polar residues" evidence="6">
    <location>
        <begin position="1"/>
        <end position="11"/>
    </location>
</feature>
<name>A0AAV1ECM9_OLDCO</name>
<feature type="compositionally biased region" description="Basic and acidic residues" evidence="6">
    <location>
        <begin position="176"/>
        <end position="190"/>
    </location>
</feature>
<dbReference type="InterPro" id="IPR015300">
    <property type="entry name" value="DNA-bd_pseudobarrel_sf"/>
</dbReference>
<proteinExistence type="predicted"/>
<evidence type="ECO:0000256" key="1">
    <source>
        <dbReference type="ARBA" id="ARBA00004123"/>
    </source>
</evidence>
<dbReference type="AlphaFoldDB" id="A0AAV1ECM9"/>
<gene>
    <name evidence="7" type="ORF">OLC1_LOCUS23537</name>
</gene>
<dbReference type="CDD" id="cd10017">
    <property type="entry name" value="B3_DNA"/>
    <property type="match status" value="1"/>
</dbReference>
<evidence type="ECO:0000256" key="2">
    <source>
        <dbReference type="ARBA" id="ARBA00023015"/>
    </source>
</evidence>
<dbReference type="GO" id="GO:0005634">
    <property type="term" value="C:nucleus"/>
    <property type="evidence" value="ECO:0007669"/>
    <property type="project" value="UniProtKB-SubCell"/>
</dbReference>
<dbReference type="Proteomes" id="UP001161247">
    <property type="component" value="Chromosome 9"/>
</dbReference>
<dbReference type="EMBL" id="OX459126">
    <property type="protein sequence ID" value="CAI9117486.1"/>
    <property type="molecule type" value="Genomic_DNA"/>
</dbReference>
<feature type="region of interest" description="Disordered" evidence="6">
    <location>
        <begin position="254"/>
        <end position="357"/>
    </location>
</feature>
<keyword evidence="8" id="KW-1185">Reference proteome</keyword>
<reference evidence="7" key="1">
    <citation type="submission" date="2023-03" db="EMBL/GenBank/DDBJ databases">
        <authorList>
            <person name="Julca I."/>
        </authorList>
    </citation>
    <scope>NUCLEOTIDE SEQUENCE</scope>
</reference>
<sequence>MSNSAEENTFQKADEADGGNADLTMEENSDAEELDVDDDDENHKYFEATKGRDLDLVDEDKFEPLTGKPHCHFILSKTNVKPTYRMVFPTSLHKHLPSKSIPAEIIYGGKAWKTICLVDKIHKKLNYQWKNFVDANELWVGDAIFWEVLEINTKMVKLKVQIIRGDNPFNEIDSDVSGKEDRGGGSEKAKTTSGQSLSLATLGNEPKTPRGDQTTFIASPTLRDTLEEGPSRPKPTTEEVQEFVHANFHELERLFQSDKQNHKGKEPADPEEKRRTSFPDPRQLFSDEEESPSNGHYTVSSSSSRHDAEGSTPRRTRSQCPELPRRRLPVANKKGDITRIFTTGQRSTGENRLSLRR</sequence>
<evidence type="ECO:0000256" key="3">
    <source>
        <dbReference type="ARBA" id="ARBA00023125"/>
    </source>
</evidence>
<keyword evidence="2" id="KW-0805">Transcription regulation</keyword>
<feature type="compositionally biased region" description="Polar residues" evidence="6">
    <location>
        <begin position="191"/>
        <end position="201"/>
    </location>
</feature>
<keyword evidence="4" id="KW-0804">Transcription</keyword>
<dbReference type="GO" id="GO:0003677">
    <property type="term" value="F:DNA binding"/>
    <property type="evidence" value="ECO:0007669"/>
    <property type="project" value="UniProtKB-KW"/>
</dbReference>
<evidence type="ECO:0000313" key="8">
    <source>
        <dbReference type="Proteomes" id="UP001161247"/>
    </source>
</evidence>
<dbReference type="SUPFAM" id="SSF101936">
    <property type="entry name" value="DNA-binding pseudobarrel domain"/>
    <property type="match status" value="1"/>
</dbReference>
<feature type="compositionally biased region" description="Basic and acidic residues" evidence="6">
    <location>
        <begin position="254"/>
        <end position="277"/>
    </location>
</feature>
<feature type="compositionally biased region" description="Polar residues" evidence="6">
    <location>
        <begin position="340"/>
        <end position="351"/>
    </location>
</feature>
<feature type="compositionally biased region" description="Basic and acidic residues" evidence="6">
    <location>
        <begin position="224"/>
        <end position="237"/>
    </location>
</feature>
<protein>
    <submittedName>
        <fullName evidence="7">OLC1v1018886C1</fullName>
    </submittedName>
</protein>
<feature type="region of interest" description="Disordered" evidence="6">
    <location>
        <begin position="171"/>
        <end position="237"/>
    </location>
</feature>
<dbReference type="Gene3D" id="2.40.330.10">
    <property type="entry name" value="DNA-binding pseudobarrel domain"/>
    <property type="match status" value="1"/>
</dbReference>
<feature type="compositionally biased region" description="Polar residues" evidence="6">
    <location>
        <begin position="292"/>
        <end position="303"/>
    </location>
</feature>
<feature type="compositionally biased region" description="Acidic residues" evidence="6">
    <location>
        <begin position="24"/>
        <end position="40"/>
    </location>
</feature>
<evidence type="ECO:0000256" key="4">
    <source>
        <dbReference type="ARBA" id="ARBA00023163"/>
    </source>
</evidence>
<dbReference type="InterPro" id="IPR003340">
    <property type="entry name" value="B3_DNA-bd"/>
</dbReference>
<keyword evidence="3" id="KW-0238">DNA-binding</keyword>
<evidence type="ECO:0000313" key="7">
    <source>
        <dbReference type="EMBL" id="CAI9117486.1"/>
    </source>
</evidence>
<feature type="region of interest" description="Disordered" evidence="6">
    <location>
        <begin position="1"/>
        <end position="42"/>
    </location>
</feature>